<evidence type="ECO:0000313" key="1">
    <source>
        <dbReference type="EMBL" id="CAD7634072.1"/>
    </source>
</evidence>
<dbReference type="Proteomes" id="UP000759131">
    <property type="component" value="Unassembled WGS sequence"/>
</dbReference>
<gene>
    <name evidence="1" type="ORF">OSB1V03_LOCUS14468</name>
</gene>
<keyword evidence="2" id="KW-1185">Reference proteome</keyword>
<organism evidence="1">
    <name type="scientific">Medioppia subpectinata</name>
    <dbReference type="NCBI Taxonomy" id="1979941"/>
    <lineage>
        <taxon>Eukaryota</taxon>
        <taxon>Metazoa</taxon>
        <taxon>Ecdysozoa</taxon>
        <taxon>Arthropoda</taxon>
        <taxon>Chelicerata</taxon>
        <taxon>Arachnida</taxon>
        <taxon>Acari</taxon>
        <taxon>Acariformes</taxon>
        <taxon>Sarcoptiformes</taxon>
        <taxon>Oribatida</taxon>
        <taxon>Brachypylina</taxon>
        <taxon>Oppioidea</taxon>
        <taxon>Oppiidae</taxon>
        <taxon>Medioppia</taxon>
    </lineage>
</organism>
<evidence type="ECO:0000313" key="2">
    <source>
        <dbReference type="Proteomes" id="UP000759131"/>
    </source>
</evidence>
<proteinExistence type="predicted"/>
<accession>A0A7R9L510</accession>
<dbReference type="EMBL" id="OC868490">
    <property type="protein sequence ID" value="CAD7634072.1"/>
    <property type="molecule type" value="Genomic_DNA"/>
</dbReference>
<dbReference type="AlphaFoldDB" id="A0A7R9L510"/>
<protein>
    <submittedName>
        <fullName evidence="1">Uncharacterized protein</fullName>
    </submittedName>
</protein>
<dbReference type="EMBL" id="CAJPIZ010013915">
    <property type="protein sequence ID" value="CAG2114502.1"/>
    <property type="molecule type" value="Genomic_DNA"/>
</dbReference>
<sequence length="77" mass="8798">MTPLQPLLVLTRIEVFTHWSSLLDANHANHRSFDPYVYSGSETQYKLSHLVDTIATTGSDATFEDSFIDIQHKRCTE</sequence>
<name>A0A7R9L510_9ACAR</name>
<reference evidence="1" key="1">
    <citation type="submission" date="2020-11" db="EMBL/GenBank/DDBJ databases">
        <authorList>
            <person name="Tran Van P."/>
        </authorList>
    </citation>
    <scope>NUCLEOTIDE SEQUENCE</scope>
</reference>